<organism evidence="2 3">
    <name type="scientific">Adineta steineri</name>
    <dbReference type="NCBI Taxonomy" id="433720"/>
    <lineage>
        <taxon>Eukaryota</taxon>
        <taxon>Metazoa</taxon>
        <taxon>Spiralia</taxon>
        <taxon>Gnathifera</taxon>
        <taxon>Rotifera</taxon>
        <taxon>Eurotatoria</taxon>
        <taxon>Bdelloidea</taxon>
        <taxon>Adinetida</taxon>
        <taxon>Adinetidae</taxon>
        <taxon>Adineta</taxon>
    </lineage>
</organism>
<accession>A0A820K5K0</accession>
<sequence>FSNDDFMKLINVLDTYDTDNKSIFQMKIKDLKRIIEQYQNNKILLTDDQNQKSLTINNLLNIFNSYSSISDYRIEKDFYKYLKSNNQNDDECKRLLMNVLVQVEYKLSEPTIGMILDQLEKMDYKSSR</sequence>
<gene>
    <name evidence="2" type="ORF">KXQ929_LOCUS47441</name>
</gene>
<proteinExistence type="predicted"/>
<evidence type="ECO:0000256" key="1">
    <source>
        <dbReference type="SAM" id="Coils"/>
    </source>
</evidence>
<dbReference type="AlphaFoldDB" id="A0A820K5K0"/>
<feature type="coiled-coil region" evidence="1">
    <location>
        <begin position="21"/>
        <end position="48"/>
    </location>
</feature>
<protein>
    <submittedName>
        <fullName evidence="2">Uncharacterized protein</fullName>
    </submittedName>
</protein>
<dbReference type="EMBL" id="CAJOBB010017136">
    <property type="protein sequence ID" value="CAF4335954.1"/>
    <property type="molecule type" value="Genomic_DNA"/>
</dbReference>
<keyword evidence="1" id="KW-0175">Coiled coil</keyword>
<reference evidence="2" key="1">
    <citation type="submission" date="2021-02" db="EMBL/GenBank/DDBJ databases">
        <authorList>
            <person name="Nowell W R."/>
        </authorList>
    </citation>
    <scope>NUCLEOTIDE SEQUENCE</scope>
</reference>
<feature type="non-terminal residue" evidence="2">
    <location>
        <position position="1"/>
    </location>
</feature>
<dbReference type="Proteomes" id="UP000663868">
    <property type="component" value="Unassembled WGS sequence"/>
</dbReference>
<comment type="caution">
    <text evidence="2">The sequence shown here is derived from an EMBL/GenBank/DDBJ whole genome shotgun (WGS) entry which is preliminary data.</text>
</comment>
<name>A0A820K5K0_9BILA</name>
<evidence type="ECO:0000313" key="2">
    <source>
        <dbReference type="EMBL" id="CAF4335954.1"/>
    </source>
</evidence>
<evidence type="ECO:0000313" key="3">
    <source>
        <dbReference type="Proteomes" id="UP000663868"/>
    </source>
</evidence>